<dbReference type="InterPro" id="IPR016162">
    <property type="entry name" value="Ald_DH_N"/>
</dbReference>
<dbReference type="Proteomes" id="UP000288168">
    <property type="component" value="Unassembled WGS sequence"/>
</dbReference>
<reference evidence="2 3" key="1">
    <citation type="submission" date="2017-06" db="EMBL/GenBank/DDBJ databases">
        <title>Comparative genomic analysis of Ambrosia Fusariam Clade fungi.</title>
        <authorList>
            <person name="Stajich J.E."/>
            <person name="Carrillo J."/>
            <person name="Kijimoto T."/>
            <person name="Eskalen A."/>
            <person name="O'Donnell K."/>
            <person name="Kasson M."/>
        </authorList>
    </citation>
    <scope>NUCLEOTIDE SEQUENCE [LARGE SCALE GENOMIC DNA]</scope>
    <source>
        <strain evidence="2 3">NRRL62584</strain>
    </source>
</reference>
<evidence type="ECO:0000313" key="3">
    <source>
        <dbReference type="Proteomes" id="UP000288168"/>
    </source>
</evidence>
<dbReference type="InterPro" id="IPR016161">
    <property type="entry name" value="Ald_DH/histidinol_DH"/>
</dbReference>
<name>A0A428NXU8_9HYPO</name>
<proteinExistence type="predicted"/>
<dbReference type="Gene3D" id="3.40.605.10">
    <property type="entry name" value="Aldehyde Dehydrogenase, Chain A, domain 1"/>
    <property type="match status" value="1"/>
</dbReference>
<evidence type="ECO:0000259" key="1">
    <source>
        <dbReference type="Pfam" id="PF00171"/>
    </source>
</evidence>
<dbReference type="AlphaFoldDB" id="A0A428NXU8"/>
<accession>A0A428NXU8</accession>
<gene>
    <name evidence="2" type="ORF">CEP54_014184</name>
</gene>
<protein>
    <recommendedName>
        <fullName evidence="1">Aldehyde dehydrogenase domain-containing protein</fullName>
    </recommendedName>
</protein>
<comment type="caution">
    <text evidence="2">The sequence shown here is derived from an EMBL/GenBank/DDBJ whole genome shotgun (WGS) entry which is preliminary data.</text>
</comment>
<feature type="domain" description="Aldehyde dehydrogenase" evidence="1">
    <location>
        <begin position="117"/>
        <end position="162"/>
    </location>
</feature>
<sequence>MPLHYIPAFRRYRVDSETAIKQLNSYISMHPRFSKLMDLKPYRKRWDLLAEAHRQRLDKIAKLAEAPSDGSSSPSTSYLCARLRRTCPKDTICNKASTPGTSMISPKLFHFSVPPYAQLEPLVENAHHAFAKWSKTKASARRDIFLAAADIFDKRREELGEYKRAFPVAVGQYITEIDVNNDDANCKVLSDTALAKFLKIREKWDPNELFPNYKAFVRAHDKINRLQNRSQL</sequence>
<dbReference type="InterPro" id="IPR015590">
    <property type="entry name" value="Aldehyde_DH_dom"/>
</dbReference>
<dbReference type="STRING" id="1325734.A0A428NXU8"/>
<dbReference type="SUPFAM" id="SSF53720">
    <property type="entry name" value="ALDH-like"/>
    <property type="match status" value="1"/>
</dbReference>
<organism evidence="2 3">
    <name type="scientific">Fusarium duplospermum</name>
    <dbReference type="NCBI Taxonomy" id="1325734"/>
    <lineage>
        <taxon>Eukaryota</taxon>
        <taxon>Fungi</taxon>
        <taxon>Dikarya</taxon>
        <taxon>Ascomycota</taxon>
        <taxon>Pezizomycotina</taxon>
        <taxon>Sordariomycetes</taxon>
        <taxon>Hypocreomycetidae</taxon>
        <taxon>Hypocreales</taxon>
        <taxon>Nectriaceae</taxon>
        <taxon>Fusarium</taxon>
        <taxon>Fusarium solani species complex</taxon>
    </lineage>
</organism>
<keyword evidence="3" id="KW-1185">Reference proteome</keyword>
<dbReference type="OrthoDB" id="415825at2759"/>
<dbReference type="Pfam" id="PF00171">
    <property type="entry name" value="Aldedh"/>
    <property type="match status" value="1"/>
</dbReference>
<evidence type="ECO:0000313" key="2">
    <source>
        <dbReference type="EMBL" id="RSL45663.1"/>
    </source>
</evidence>
<dbReference type="EMBL" id="NKCI01000257">
    <property type="protein sequence ID" value="RSL45663.1"/>
    <property type="molecule type" value="Genomic_DNA"/>
</dbReference>
<dbReference type="GO" id="GO:0016491">
    <property type="term" value="F:oxidoreductase activity"/>
    <property type="evidence" value="ECO:0007669"/>
    <property type="project" value="InterPro"/>
</dbReference>